<comment type="caution">
    <text evidence="2">The sequence shown here is derived from an EMBL/GenBank/DDBJ whole genome shotgun (WGS) entry which is preliminary data.</text>
</comment>
<evidence type="ECO:0000256" key="1">
    <source>
        <dbReference type="SAM" id="MobiDB-lite"/>
    </source>
</evidence>
<sequence>MPPFQASNRTRGGRRIPDQNLWTGEVEDHHPLVSSFDPESAVLFLTYEDPQPDDWEHGLLWLRHGQGRSGAHRRKDINTPRTRVKNSPPTCPDYVPEALATCPRLIEHLHKRRGPALARPVQVGGNRVRRGVRHGDKPGPAYWRRFALGKQPWLTLEYC</sequence>
<name>A0ABN3D1N7_9ACTN</name>
<dbReference type="Proteomes" id="UP001499843">
    <property type="component" value="Unassembled WGS sequence"/>
</dbReference>
<keyword evidence="3" id="KW-1185">Reference proteome</keyword>
<dbReference type="RefSeq" id="WP_344494327.1">
    <property type="nucleotide sequence ID" value="NZ_BAAAQX010000051.1"/>
</dbReference>
<feature type="compositionally biased region" description="Polar residues" evidence="1">
    <location>
        <begin position="79"/>
        <end position="88"/>
    </location>
</feature>
<organism evidence="2 3">
    <name type="scientific">Nonomuraea monospora</name>
    <dbReference type="NCBI Taxonomy" id="568818"/>
    <lineage>
        <taxon>Bacteria</taxon>
        <taxon>Bacillati</taxon>
        <taxon>Actinomycetota</taxon>
        <taxon>Actinomycetes</taxon>
        <taxon>Streptosporangiales</taxon>
        <taxon>Streptosporangiaceae</taxon>
        <taxon>Nonomuraea</taxon>
    </lineage>
</organism>
<feature type="region of interest" description="Disordered" evidence="1">
    <location>
        <begin position="1"/>
        <end position="22"/>
    </location>
</feature>
<feature type="compositionally biased region" description="Polar residues" evidence="1">
    <location>
        <begin position="1"/>
        <end position="10"/>
    </location>
</feature>
<accession>A0ABN3D1N7</accession>
<evidence type="ECO:0000313" key="2">
    <source>
        <dbReference type="EMBL" id="GAA2215524.1"/>
    </source>
</evidence>
<dbReference type="EMBL" id="BAAAQX010000051">
    <property type="protein sequence ID" value="GAA2215524.1"/>
    <property type="molecule type" value="Genomic_DNA"/>
</dbReference>
<evidence type="ECO:0000313" key="3">
    <source>
        <dbReference type="Proteomes" id="UP001499843"/>
    </source>
</evidence>
<feature type="region of interest" description="Disordered" evidence="1">
    <location>
        <begin position="66"/>
        <end position="90"/>
    </location>
</feature>
<proteinExistence type="predicted"/>
<protein>
    <submittedName>
        <fullName evidence="2">Uncharacterized protein</fullName>
    </submittedName>
</protein>
<gene>
    <name evidence="2" type="ORF">GCM10009850_109920</name>
</gene>
<reference evidence="2 3" key="1">
    <citation type="journal article" date="2019" name="Int. J. Syst. Evol. Microbiol.">
        <title>The Global Catalogue of Microorganisms (GCM) 10K type strain sequencing project: providing services to taxonomists for standard genome sequencing and annotation.</title>
        <authorList>
            <consortium name="The Broad Institute Genomics Platform"/>
            <consortium name="The Broad Institute Genome Sequencing Center for Infectious Disease"/>
            <person name="Wu L."/>
            <person name="Ma J."/>
        </authorList>
    </citation>
    <scope>NUCLEOTIDE SEQUENCE [LARGE SCALE GENOMIC DNA]</scope>
    <source>
        <strain evidence="2 3">JCM 16114</strain>
    </source>
</reference>